<feature type="compositionally biased region" description="Polar residues" evidence="1">
    <location>
        <begin position="8"/>
        <end position="29"/>
    </location>
</feature>
<dbReference type="SMART" id="SM01014">
    <property type="entry name" value="ARID"/>
    <property type="match status" value="1"/>
</dbReference>
<feature type="transmembrane region" description="Helical" evidence="2">
    <location>
        <begin position="588"/>
        <end position="612"/>
    </location>
</feature>
<feature type="region of interest" description="Disordered" evidence="1">
    <location>
        <begin position="1"/>
        <end position="63"/>
    </location>
</feature>
<name>A0A8H6YNV3_9AGAR</name>
<feature type="region of interest" description="Disordered" evidence="1">
    <location>
        <begin position="242"/>
        <end position="268"/>
    </location>
</feature>
<evidence type="ECO:0000313" key="5">
    <source>
        <dbReference type="Proteomes" id="UP000620124"/>
    </source>
</evidence>
<feature type="compositionally biased region" description="Low complexity" evidence="1">
    <location>
        <begin position="167"/>
        <end position="182"/>
    </location>
</feature>
<feature type="region of interest" description="Disordered" evidence="1">
    <location>
        <begin position="156"/>
        <end position="188"/>
    </location>
</feature>
<feature type="transmembrane region" description="Helical" evidence="2">
    <location>
        <begin position="549"/>
        <end position="581"/>
    </location>
</feature>
<feature type="compositionally biased region" description="Low complexity" evidence="1">
    <location>
        <begin position="42"/>
        <end position="63"/>
    </location>
</feature>
<dbReference type="OrthoDB" id="3223099at2759"/>
<feature type="compositionally biased region" description="Low complexity" evidence="1">
    <location>
        <begin position="718"/>
        <end position="727"/>
    </location>
</feature>
<evidence type="ECO:0000256" key="1">
    <source>
        <dbReference type="SAM" id="MobiDB-lite"/>
    </source>
</evidence>
<dbReference type="InterPro" id="IPR036431">
    <property type="entry name" value="ARID_dom_sf"/>
</dbReference>
<dbReference type="SMART" id="SM00501">
    <property type="entry name" value="BRIGHT"/>
    <property type="match status" value="1"/>
</dbReference>
<dbReference type="Pfam" id="PF01388">
    <property type="entry name" value="ARID"/>
    <property type="match status" value="1"/>
</dbReference>
<reference evidence="4" key="1">
    <citation type="submission" date="2020-05" db="EMBL/GenBank/DDBJ databases">
        <title>Mycena genomes resolve the evolution of fungal bioluminescence.</title>
        <authorList>
            <person name="Tsai I.J."/>
        </authorList>
    </citation>
    <scope>NUCLEOTIDE SEQUENCE</scope>
    <source>
        <strain evidence="4">CCC161011</strain>
    </source>
</reference>
<keyword evidence="2" id="KW-0812">Transmembrane</keyword>
<organism evidence="4 5">
    <name type="scientific">Mycena venus</name>
    <dbReference type="NCBI Taxonomy" id="2733690"/>
    <lineage>
        <taxon>Eukaryota</taxon>
        <taxon>Fungi</taxon>
        <taxon>Dikarya</taxon>
        <taxon>Basidiomycota</taxon>
        <taxon>Agaricomycotina</taxon>
        <taxon>Agaricomycetes</taxon>
        <taxon>Agaricomycetidae</taxon>
        <taxon>Agaricales</taxon>
        <taxon>Marasmiineae</taxon>
        <taxon>Mycenaceae</taxon>
        <taxon>Mycena</taxon>
    </lineage>
</organism>
<dbReference type="Proteomes" id="UP000620124">
    <property type="component" value="Unassembled WGS sequence"/>
</dbReference>
<feature type="domain" description="ARID" evidence="3">
    <location>
        <begin position="377"/>
        <end position="480"/>
    </location>
</feature>
<sequence length="1032" mass="112439">MTLPPTPASSQGSSATILPTRSVTSSKNYASVCEEPERGRSLSRSSSGSSRSSHVLVLPSPSSIDSDGYAESQNLRYAYGFPAWAQPSIVRVPSATAANPNEARPSAASATSSGIISDFSALFPEAKKIPPVPTEKRREFGYPTWAQPSLVRVPSVATASPNETRPSANSSARLSNSAAKSSVLPADMKVEEKVEQPNASWWGQWMPPQAPTTVGAPDMGLFGPRSPAADYQDFQSCITPSPFPSRPLSRVTERTESPPTITIVSPGPSTIIASSSSVPIMFEEFAFIQTHDSSHNTRTQPVVVSPFTTLFAQRPFSFNRVGLFRGVALALTEAGRGPQIIPTPTVHYRRRSRSPTWSAPGVLQPNQTDLEGQPIPPLEKDRFETVYKNFCTQRNLVHSPRLMTLEARPVNLYDLHTQVMFEGGATKVASKDLWPVIGARMGFVQFPPFRTEPAKSGPGVAQHLAHVYKEYLAAFDNVYVSAMKSMRQANAPHSIARDLALLAICPPSLYRVARDRLSADGRGVGADPHIVIHDIAAEVDPTPPLDPHIVVIALLAALTLALAFTVVTLQSATTIVALITLALVLPRLFVTTIVTPTILALALLMASLVILLPVRLGALVLVLDLVPLLVRLLFPSVLDLIVLIHPSSFPKLLDCQHLSKTLDALSSESLNWFPRTRCPQVSFSSPHSNQERDLGMLGDRRCLRPRTQARGRQPSPSPSTLTSTSSQSYIPPVIIPSNVPPPGPAQVWPWGQPWGVNNQSQNYNPGPVFVPSPPSPWIPPTGAWANYQSVPGGAPGHASFPGQGPSPYDNLFAAPQDAYGPPPCANIPSWANVPAQLPPWANTPVQPTLPAHPKHPRFFFMDGNVTVVVEKTLYKLHQYLFTKTDWYFEINGAPTYLFENKKDFDRFLSVLYPSDYSKHECETAEEWTSVLSIADHARMPDIRRLAIKHLAECAGPVDKIVLGHRYDVKEWLAPAYLALAMRSESITAAEGARLGVDALVRLAALQDEIYGNLKTYINPEKFAEMFASKLTI</sequence>
<gene>
    <name evidence="4" type="ORF">MVEN_00593500</name>
</gene>
<keyword evidence="5" id="KW-1185">Reference proteome</keyword>
<dbReference type="AlphaFoldDB" id="A0A8H6YNV3"/>
<feature type="region of interest" description="Disordered" evidence="1">
    <location>
        <begin position="681"/>
        <end position="700"/>
    </location>
</feature>
<dbReference type="SUPFAM" id="SSF46774">
    <property type="entry name" value="ARID-like"/>
    <property type="match status" value="1"/>
</dbReference>
<evidence type="ECO:0000259" key="3">
    <source>
        <dbReference type="PROSITE" id="PS51011"/>
    </source>
</evidence>
<proteinExistence type="predicted"/>
<dbReference type="GO" id="GO:0003677">
    <property type="term" value="F:DNA binding"/>
    <property type="evidence" value="ECO:0007669"/>
    <property type="project" value="InterPro"/>
</dbReference>
<evidence type="ECO:0000313" key="4">
    <source>
        <dbReference type="EMBL" id="KAF7362459.1"/>
    </source>
</evidence>
<dbReference type="InterPro" id="IPR001606">
    <property type="entry name" value="ARID_dom"/>
</dbReference>
<dbReference type="Gene3D" id="1.10.150.60">
    <property type="entry name" value="ARID DNA-binding domain"/>
    <property type="match status" value="1"/>
</dbReference>
<feature type="compositionally biased region" description="Polar residues" evidence="1">
    <location>
        <begin position="157"/>
        <end position="166"/>
    </location>
</feature>
<comment type="caution">
    <text evidence="4">The sequence shown here is derived from an EMBL/GenBank/DDBJ whole genome shotgun (WGS) entry which is preliminary data.</text>
</comment>
<feature type="region of interest" description="Disordered" evidence="1">
    <location>
        <begin position="351"/>
        <end position="375"/>
    </location>
</feature>
<feature type="compositionally biased region" description="Basic and acidic residues" evidence="1">
    <location>
        <begin position="689"/>
        <end position="700"/>
    </location>
</feature>
<evidence type="ECO:0000256" key="2">
    <source>
        <dbReference type="SAM" id="Phobius"/>
    </source>
</evidence>
<accession>A0A8H6YNV3</accession>
<keyword evidence="2" id="KW-1133">Transmembrane helix</keyword>
<feature type="compositionally biased region" description="Polar residues" evidence="1">
    <location>
        <begin position="257"/>
        <end position="268"/>
    </location>
</feature>
<dbReference type="CDD" id="cd16100">
    <property type="entry name" value="ARID"/>
    <property type="match status" value="1"/>
</dbReference>
<keyword evidence="2" id="KW-0472">Membrane</keyword>
<protein>
    <submittedName>
        <fullName evidence="4">ARID domain-containing protein</fullName>
    </submittedName>
</protein>
<dbReference type="PROSITE" id="PS51011">
    <property type="entry name" value="ARID"/>
    <property type="match status" value="1"/>
</dbReference>
<feature type="region of interest" description="Disordered" evidence="1">
    <location>
        <begin position="705"/>
        <end position="727"/>
    </location>
</feature>
<dbReference type="EMBL" id="JACAZI010000004">
    <property type="protein sequence ID" value="KAF7362459.1"/>
    <property type="molecule type" value="Genomic_DNA"/>
</dbReference>